<name>A0A371REM5_9PROT</name>
<keyword evidence="7 9" id="KW-0472">Membrane</keyword>
<sequence>MNSPMMSPSNPPSSPMAPRMSQSITRKTTEMRPRHLSLLGAGGLVLLLLIAWREGLLHMINVWRISPAYMHGFLVPIVSAGLIYDGWRKGEVFATWPLALVGVGGASALYALATITDIQLGQHIAIAGGITSLLALVFGKTFAIRHRFALAFLFCAVPVGEEITPFLQEITAAAIIGTLHVLDITAIRQGLMIRTEPGDFLVAEACAGLRFLVGMVVSGILFAHLLLRTRWKQLVLIAACFIVPVIANLIRAVSVVLIGVTSDMSLATGFDHLVYGWGLFALIFATLFIAALKASETGAPVRSSPPMAQIEAPRPMIWLAAGGMIIVGGLF</sequence>
<evidence type="ECO:0000256" key="3">
    <source>
        <dbReference type="ARBA" id="ARBA00022670"/>
    </source>
</evidence>
<dbReference type="GO" id="GO:0006508">
    <property type="term" value="P:proteolysis"/>
    <property type="evidence" value="ECO:0007669"/>
    <property type="project" value="UniProtKB-KW"/>
</dbReference>
<dbReference type="NCBIfam" id="TIGR04178">
    <property type="entry name" value="exo_archaeo"/>
    <property type="match status" value="1"/>
</dbReference>
<evidence type="ECO:0000313" key="10">
    <source>
        <dbReference type="EMBL" id="RFB03880.1"/>
    </source>
</evidence>
<comment type="subcellular location">
    <subcellularLocation>
        <location evidence="1">Cell membrane</location>
        <topology evidence="1">Multi-pass membrane protein</topology>
    </subcellularLocation>
</comment>
<evidence type="ECO:0000256" key="5">
    <source>
        <dbReference type="ARBA" id="ARBA00022801"/>
    </source>
</evidence>
<dbReference type="GO" id="GO:0005886">
    <property type="term" value="C:plasma membrane"/>
    <property type="evidence" value="ECO:0007669"/>
    <property type="project" value="UniProtKB-SubCell"/>
</dbReference>
<feature type="transmembrane region" description="Helical" evidence="9">
    <location>
        <begin position="94"/>
        <end position="113"/>
    </location>
</feature>
<feature type="transmembrane region" description="Helical" evidence="9">
    <location>
        <begin position="69"/>
        <end position="87"/>
    </location>
</feature>
<evidence type="ECO:0000256" key="7">
    <source>
        <dbReference type="ARBA" id="ARBA00023136"/>
    </source>
</evidence>
<protein>
    <submittedName>
        <fullName evidence="10">Exosortase</fullName>
        <ecNumber evidence="10">3.4.22.-</ecNumber>
    </submittedName>
</protein>
<dbReference type="InParanoid" id="A0A371REM5"/>
<dbReference type="NCBIfam" id="TIGR02602">
    <property type="entry name" value="8TM_EpsH"/>
    <property type="match status" value="1"/>
</dbReference>
<evidence type="ECO:0000256" key="6">
    <source>
        <dbReference type="ARBA" id="ARBA00022989"/>
    </source>
</evidence>
<evidence type="ECO:0000313" key="11">
    <source>
        <dbReference type="Proteomes" id="UP000264589"/>
    </source>
</evidence>
<dbReference type="InterPro" id="IPR017540">
    <property type="entry name" value="Exosortase-1"/>
</dbReference>
<proteinExistence type="predicted"/>
<keyword evidence="6 9" id="KW-1133">Transmembrane helix</keyword>
<gene>
    <name evidence="10" type="primary">xrt</name>
    <name evidence="10" type="ORF">DX908_00425</name>
</gene>
<keyword evidence="2" id="KW-1003">Cell membrane</keyword>
<reference evidence="10 11" key="1">
    <citation type="submission" date="2018-08" db="EMBL/GenBank/DDBJ databases">
        <title>Parvularcula sp. SM1705, isolated from surface water of the South Sea China.</title>
        <authorList>
            <person name="Sun L."/>
        </authorList>
    </citation>
    <scope>NUCLEOTIDE SEQUENCE [LARGE SCALE GENOMIC DNA]</scope>
    <source>
        <strain evidence="10 11">SM1705</strain>
    </source>
</reference>
<feature type="transmembrane region" description="Helical" evidence="9">
    <location>
        <begin position="234"/>
        <end position="260"/>
    </location>
</feature>
<dbReference type="NCBIfam" id="TIGR03109">
    <property type="entry name" value="exosort_XrtA"/>
    <property type="match status" value="1"/>
</dbReference>
<evidence type="ECO:0000256" key="2">
    <source>
        <dbReference type="ARBA" id="ARBA00022475"/>
    </source>
</evidence>
<keyword evidence="5 10" id="KW-0378">Hydrolase</keyword>
<feature type="transmembrane region" description="Helical" evidence="9">
    <location>
        <begin position="119"/>
        <end position="138"/>
    </location>
</feature>
<dbReference type="InterPro" id="IPR026392">
    <property type="entry name" value="Exo/Archaeosortase_dom"/>
</dbReference>
<dbReference type="GO" id="GO:0008233">
    <property type="term" value="F:peptidase activity"/>
    <property type="evidence" value="ECO:0007669"/>
    <property type="project" value="UniProtKB-KW"/>
</dbReference>
<dbReference type="EC" id="3.4.22.-" evidence="10"/>
<accession>A0A371REM5</accession>
<evidence type="ECO:0000256" key="4">
    <source>
        <dbReference type="ARBA" id="ARBA00022692"/>
    </source>
</evidence>
<dbReference type="EMBL" id="QUQO01000001">
    <property type="protein sequence ID" value="RFB03880.1"/>
    <property type="molecule type" value="Genomic_DNA"/>
</dbReference>
<feature type="region of interest" description="Disordered" evidence="8">
    <location>
        <begin position="1"/>
        <end position="23"/>
    </location>
</feature>
<keyword evidence="4 9" id="KW-0812">Transmembrane</keyword>
<dbReference type="InterPro" id="IPR013426">
    <property type="entry name" value="EpsH-like"/>
</dbReference>
<evidence type="ECO:0000256" key="8">
    <source>
        <dbReference type="SAM" id="MobiDB-lite"/>
    </source>
</evidence>
<dbReference type="Proteomes" id="UP000264589">
    <property type="component" value="Unassembled WGS sequence"/>
</dbReference>
<feature type="transmembrane region" description="Helical" evidence="9">
    <location>
        <begin position="207"/>
        <end position="227"/>
    </location>
</feature>
<organism evidence="10 11">
    <name type="scientific">Parvularcula marina</name>
    <dbReference type="NCBI Taxonomy" id="2292771"/>
    <lineage>
        <taxon>Bacteria</taxon>
        <taxon>Pseudomonadati</taxon>
        <taxon>Pseudomonadota</taxon>
        <taxon>Alphaproteobacteria</taxon>
        <taxon>Parvularculales</taxon>
        <taxon>Parvularculaceae</taxon>
        <taxon>Parvularcula</taxon>
    </lineage>
</organism>
<comment type="caution">
    <text evidence="10">The sequence shown here is derived from an EMBL/GenBank/DDBJ whole genome shotgun (WGS) entry which is preliminary data.</text>
</comment>
<dbReference type="Pfam" id="PF09721">
    <property type="entry name" value="Exosortase_EpsH"/>
    <property type="match status" value="1"/>
</dbReference>
<evidence type="ECO:0000256" key="9">
    <source>
        <dbReference type="SAM" id="Phobius"/>
    </source>
</evidence>
<feature type="transmembrane region" description="Helical" evidence="9">
    <location>
        <begin position="272"/>
        <end position="292"/>
    </location>
</feature>
<keyword evidence="3" id="KW-0645">Protease</keyword>
<evidence type="ECO:0000256" key="1">
    <source>
        <dbReference type="ARBA" id="ARBA00004651"/>
    </source>
</evidence>
<feature type="transmembrane region" description="Helical" evidence="9">
    <location>
        <begin position="170"/>
        <end position="187"/>
    </location>
</feature>
<dbReference type="InterPro" id="IPR019127">
    <property type="entry name" value="Exosortase"/>
</dbReference>
<dbReference type="AlphaFoldDB" id="A0A371REM5"/>
<keyword evidence="11" id="KW-1185">Reference proteome</keyword>